<reference evidence="5 6" key="1">
    <citation type="submission" date="2015-05" db="EMBL/GenBank/DDBJ databases">
        <title>Genome sequence of Mycobacterium haemophilum.</title>
        <authorList>
            <person name="Greninger A.L."/>
            <person name="Cunningham G."/>
            <person name="Miller S."/>
        </authorList>
    </citation>
    <scope>NUCLEOTIDE SEQUENCE [LARGE SCALE GENOMIC DNA]</scope>
    <source>
        <strain evidence="6">UC1</strain>
    </source>
</reference>
<evidence type="ECO:0000256" key="1">
    <source>
        <dbReference type="ARBA" id="ARBA00004496"/>
    </source>
</evidence>
<keyword evidence="4" id="KW-0143">Chaperone</keyword>
<keyword evidence="3" id="KW-0963">Cytoplasm</keyword>
<accession>A0A0I9V0E1</accession>
<dbReference type="PATRIC" id="fig|29311.18.peg.1272"/>
<name>A0A0I9V0E1_9MYCO</name>
<dbReference type="Proteomes" id="UP000036334">
    <property type="component" value="Unassembled WGS sequence"/>
</dbReference>
<evidence type="ECO:0000313" key="6">
    <source>
        <dbReference type="Proteomes" id="UP000036334"/>
    </source>
</evidence>
<evidence type="ECO:0000256" key="2">
    <source>
        <dbReference type="ARBA" id="ARBA00006411"/>
    </source>
</evidence>
<protein>
    <submittedName>
        <fullName evidence="5">Secretion protein EspG</fullName>
    </submittedName>
</protein>
<dbReference type="Pfam" id="PF14011">
    <property type="entry name" value="ESX-1_EspG"/>
    <property type="match status" value="1"/>
</dbReference>
<dbReference type="EMBL" id="LDPR01000014">
    <property type="protein sequence ID" value="KLO35533.1"/>
    <property type="molecule type" value="Genomic_DNA"/>
</dbReference>
<dbReference type="OrthoDB" id="4741091at2"/>
<comment type="subcellular location">
    <subcellularLocation>
        <location evidence="1">Cytoplasm</location>
    </subcellularLocation>
</comment>
<dbReference type="InterPro" id="IPR025734">
    <property type="entry name" value="EspG"/>
</dbReference>
<evidence type="ECO:0000256" key="4">
    <source>
        <dbReference type="ARBA" id="ARBA00023186"/>
    </source>
</evidence>
<evidence type="ECO:0000256" key="3">
    <source>
        <dbReference type="ARBA" id="ARBA00022490"/>
    </source>
</evidence>
<proteinExistence type="inferred from homology"/>
<dbReference type="STRING" id="1202450.B586_02670"/>
<evidence type="ECO:0000313" key="5">
    <source>
        <dbReference type="EMBL" id="KLO35533.1"/>
    </source>
</evidence>
<dbReference type="GO" id="GO:0005737">
    <property type="term" value="C:cytoplasm"/>
    <property type="evidence" value="ECO:0007669"/>
    <property type="project" value="UniProtKB-SubCell"/>
</dbReference>
<comment type="caution">
    <text evidence="5">The sequence shown here is derived from an EMBL/GenBank/DDBJ whole genome shotgun (WGS) entry which is preliminary data.</text>
</comment>
<organism evidence="5 6">
    <name type="scientific">Mycobacterium haemophilum</name>
    <dbReference type="NCBI Taxonomy" id="29311"/>
    <lineage>
        <taxon>Bacteria</taxon>
        <taxon>Bacillati</taxon>
        <taxon>Actinomycetota</taxon>
        <taxon>Actinomycetes</taxon>
        <taxon>Mycobacteriales</taxon>
        <taxon>Mycobacteriaceae</taxon>
        <taxon>Mycobacterium</taxon>
    </lineage>
</organism>
<dbReference type="RefSeq" id="WP_047315642.1">
    <property type="nucleotide sequence ID" value="NZ_LDPQ01000015.1"/>
</dbReference>
<keyword evidence="6" id="KW-1185">Reference proteome</keyword>
<dbReference type="AlphaFoldDB" id="A0A0I9V0E1"/>
<comment type="similarity">
    <text evidence="2">Belongs to the EspG family.</text>
</comment>
<gene>
    <name evidence="5" type="ORF">ABH38_15725</name>
</gene>
<sequence length="277" mass="29755">MLTTTVDGLWALQVLTGIEVVAPELGLRPHLPSVEPKRLALEHPVTGELRAVGVIDDLDSVDSTVVEWLTVLARRDIALLLQFRIPGDDEPAQVLLARFAQWWVTMERSADLVRIGGAGTASAEATASAALDAQIERLCGTNTPAALRPVTLDADAMRIAAANQETLRRFLDSQGLDAGQVQMLALAVDPGRSAQASIVAIQSGVETGRPTRTHIEASAVAIVDTPDGRLVAEQVCSAGKKWLIIAPGTRSNIAAAINYMVRRLPANKEWYSYRKIV</sequence>